<gene>
    <name evidence="2" type="ORF">AYI68_g6850</name>
</gene>
<dbReference type="AlphaFoldDB" id="A0A1R0GQC0"/>
<dbReference type="Proteomes" id="UP000187455">
    <property type="component" value="Unassembled WGS sequence"/>
</dbReference>
<dbReference type="STRING" id="133383.A0A1R0GQC0"/>
<feature type="region of interest" description="Disordered" evidence="1">
    <location>
        <begin position="952"/>
        <end position="977"/>
    </location>
</feature>
<feature type="compositionally biased region" description="Polar residues" evidence="1">
    <location>
        <begin position="852"/>
        <end position="890"/>
    </location>
</feature>
<reference evidence="2 3" key="1">
    <citation type="journal article" date="2016" name="Mol. Biol. Evol.">
        <title>Genome-Wide Survey of Gut Fungi (Harpellales) Reveals the First Horizontally Transferred Ubiquitin Gene from a Mosquito Host.</title>
        <authorList>
            <person name="Wang Y."/>
            <person name="White M.M."/>
            <person name="Kvist S."/>
            <person name="Moncalvo J.M."/>
        </authorList>
    </citation>
    <scope>NUCLEOTIDE SEQUENCE [LARGE SCALE GENOMIC DNA]</scope>
    <source>
        <strain evidence="2 3">ALG-7-W6</strain>
    </source>
</reference>
<feature type="compositionally biased region" description="Polar residues" evidence="1">
    <location>
        <begin position="952"/>
        <end position="974"/>
    </location>
</feature>
<feature type="region of interest" description="Disordered" evidence="1">
    <location>
        <begin position="852"/>
        <end position="900"/>
    </location>
</feature>
<feature type="compositionally biased region" description="Low complexity" evidence="1">
    <location>
        <begin position="435"/>
        <end position="459"/>
    </location>
</feature>
<feature type="region of interest" description="Disordered" evidence="1">
    <location>
        <begin position="55"/>
        <end position="86"/>
    </location>
</feature>
<feature type="compositionally biased region" description="Basic residues" evidence="1">
    <location>
        <begin position="236"/>
        <end position="245"/>
    </location>
</feature>
<evidence type="ECO:0000256" key="1">
    <source>
        <dbReference type="SAM" id="MobiDB-lite"/>
    </source>
</evidence>
<evidence type="ECO:0000313" key="2">
    <source>
        <dbReference type="EMBL" id="OLY79089.1"/>
    </source>
</evidence>
<proteinExistence type="predicted"/>
<evidence type="ECO:0000313" key="3">
    <source>
        <dbReference type="Proteomes" id="UP000187455"/>
    </source>
</evidence>
<feature type="region of interest" description="Disordered" evidence="1">
    <location>
        <begin position="229"/>
        <end position="272"/>
    </location>
</feature>
<comment type="caution">
    <text evidence="2">The sequence shown here is derived from an EMBL/GenBank/DDBJ whole genome shotgun (WGS) entry which is preliminary data.</text>
</comment>
<feature type="compositionally biased region" description="Basic residues" evidence="1">
    <location>
        <begin position="571"/>
        <end position="581"/>
    </location>
</feature>
<accession>A0A1R0GQC0</accession>
<dbReference type="OrthoDB" id="5583279at2759"/>
<feature type="region of interest" description="Disordered" evidence="1">
    <location>
        <begin position="566"/>
        <end position="599"/>
    </location>
</feature>
<sequence>MEKDKFQAPDSKSSDGVLLSGNPSWKADHRKPSTTDIKQKVLELFAELLDIKTNEKTPNNNKISTPKKFNIQSEPCYPTSSPPTSTNVNNKEFSLIQSIKNDSLQNSSNSVTSFKDSIVNDSIKDIDYSIKKRKASLDDSRNKYSISQSVEFSKKKLSNPKISLASVTSNIQPRNISSFSDININSSTVESTGFRGVKADLRNSYLSLPSHPLIKSKSEIWPQFPNSSSNLVSKKVTPRLPRRNLKPLDFSSLNKDRNGTNSKNNASVTYPNDTFSDLTSSVDLPSISGSDSSRPNLNLSNFSCTPDFLTVPLPLSSENSAEINSSNFNPFSNLLNEAHQRSQLSKSALLKDNHQKDSMGINDFHNQNGKGVVIGGPPMESSNVNNNLEIIQAIERAVYLTTKTDAKNSSKVYSLWNTNDQSTLQSAVNNSSDFKPPSSIHHKISSPLPLLSSDKSSSSGHSCKYCNKPFKTSQKKISHEHRCTAKLEALLYSQPEFAESSDRNEKIRSPHSQNLDSLLESVPDLSDSDCEFPNHQNFPKINSEGHVYTTEKVSFEKNPRSSIGISLVKTRNIKKNPKKSASKQPNLKSKTPIVDSEDTMSLSEGSELNRFHLQNSLNRGYLMSDSIHNINSEHSFDESKNVDFPNLQIHGKNRHVSLNDGSMSFNFGAGNIPMTVGGNPLNLASEPPIPWSNDIMSFIQTDSNQPANSSFINNAPDKANDVIEPLCGNNNDFSALLNSLAGSSSRSNDILNSLFLKNSSFVEPSAQSLFNAIQNPPQNSPGISLHINNALETISNKGDTIQNQGQPLSLSNFISNSPFVGSTGISPNIHGSSSTITLPQDNEDYQFMNEDVSTQNQEKPHNSGDNCDSSMHPSKCDTNNETSTNETYDSSARGRNEDNKDLLEGSNVAQSGASNKRCCNTSLLASHISNSDSASKNHQKHYAEPIINEKLGSSSHFADSPTIRNSSITPNSNRYPPYLVPSNVEPISSQAINETNNPNNVSSQSSIPLDISIKEQLNQEPSNFYSSSNPNFDSLFSLDYLNQPLYSQFGEADRESVNPMADSLISEQMNLQSNFINWTNCDENIERELEGLFNFD</sequence>
<feature type="region of interest" description="Disordered" evidence="1">
    <location>
        <begin position="1"/>
        <end position="33"/>
    </location>
</feature>
<feature type="compositionally biased region" description="Polar residues" evidence="1">
    <location>
        <begin position="259"/>
        <end position="272"/>
    </location>
</feature>
<protein>
    <submittedName>
        <fullName evidence="2">Uncharacterized protein</fullName>
    </submittedName>
</protein>
<organism evidence="2 3">
    <name type="scientific">Smittium mucronatum</name>
    <dbReference type="NCBI Taxonomy" id="133383"/>
    <lineage>
        <taxon>Eukaryota</taxon>
        <taxon>Fungi</taxon>
        <taxon>Fungi incertae sedis</taxon>
        <taxon>Zoopagomycota</taxon>
        <taxon>Kickxellomycotina</taxon>
        <taxon>Harpellomycetes</taxon>
        <taxon>Harpellales</taxon>
        <taxon>Legeriomycetaceae</taxon>
        <taxon>Smittium</taxon>
    </lineage>
</organism>
<keyword evidence="3" id="KW-1185">Reference proteome</keyword>
<dbReference type="EMBL" id="LSSL01004991">
    <property type="protein sequence ID" value="OLY79089.1"/>
    <property type="molecule type" value="Genomic_DNA"/>
</dbReference>
<name>A0A1R0GQC0_9FUNG</name>
<feature type="region of interest" description="Disordered" evidence="1">
    <location>
        <begin position="427"/>
        <end position="462"/>
    </location>
</feature>